<protein>
    <recommendedName>
        <fullName evidence="6">RRM domain-containing protein</fullName>
    </recommendedName>
</protein>
<evidence type="ECO:0000256" key="5">
    <source>
        <dbReference type="SAM" id="MobiDB-lite"/>
    </source>
</evidence>
<evidence type="ECO:0000259" key="6">
    <source>
        <dbReference type="PROSITE" id="PS50102"/>
    </source>
</evidence>
<dbReference type="PANTHER" id="PTHR23189">
    <property type="entry name" value="RNA RECOGNITION MOTIF-CONTAINING"/>
    <property type="match status" value="1"/>
</dbReference>
<dbReference type="Gene3D" id="3.30.70.330">
    <property type="match status" value="2"/>
</dbReference>
<dbReference type="OrthoDB" id="439808at2759"/>
<dbReference type="SMART" id="SM00360">
    <property type="entry name" value="RRM"/>
    <property type="match status" value="2"/>
</dbReference>
<evidence type="ECO:0000256" key="4">
    <source>
        <dbReference type="PROSITE-ProRule" id="PRU00176"/>
    </source>
</evidence>
<dbReference type="Proteomes" id="UP001141806">
    <property type="component" value="Unassembled WGS sequence"/>
</dbReference>
<feature type="region of interest" description="Disordered" evidence="5">
    <location>
        <begin position="1"/>
        <end position="26"/>
    </location>
</feature>
<evidence type="ECO:0000313" key="7">
    <source>
        <dbReference type="EMBL" id="KAJ4982338.1"/>
    </source>
</evidence>
<comment type="subcellular location">
    <subcellularLocation>
        <location evidence="1">Nucleus</location>
    </subcellularLocation>
</comment>
<dbReference type="InterPro" id="IPR035979">
    <property type="entry name" value="RBD_domain_sf"/>
</dbReference>
<keyword evidence="3" id="KW-0539">Nucleus</keyword>
<evidence type="ECO:0000256" key="2">
    <source>
        <dbReference type="ARBA" id="ARBA00022884"/>
    </source>
</evidence>
<feature type="compositionally biased region" description="Polar residues" evidence="5">
    <location>
        <begin position="803"/>
        <end position="816"/>
    </location>
</feature>
<proteinExistence type="predicted"/>
<feature type="compositionally biased region" description="Polar residues" evidence="5">
    <location>
        <begin position="865"/>
        <end position="922"/>
    </location>
</feature>
<evidence type="ECO:0000313" key="8">
    <source>
        <dbReference type="Proteomes" id="UP001141806"/>
    </source>
</evidence>
<feature type="domain" description="RRM" evidence="6">
    <location>
        <begin position="33"/>
        <end position="105"/>
    </location>
</feature>
<feature type="compositionally biased region" description="Polar residues" evidence="5">
    <location>
        <begin position="658"/>
        <end position="677"/>
    </location>
</feature>
<feature type="region of interest" description="Disordered" evidence="5">
    <location>
        <begin position="648"/>
        <end position="677"/>
    </location>
</feature>
<dbReference type="FunFam" id="3.30.70.330:FF:000522">
    <property type="entry name" value="RNA recognition motif (RRM)-containing protein"/>
    <property type="match status" value="1"/>
</dbReference>
<evidence type="ECO:0000256" key="3">
    <source>
        <dbReference type="ARBA" id="ARBA00023242"/>
    </source>
</evidence>
<dbReference type="AlphaFoldDB" id="A0A9Q0L4D4"/>
<comment type="caution">
    <text evidence="7">The sequence shown here is derived from an EMBL/GenBank/DDBJ whole genome shotgun (WGS) entry which is preliminary data.</text>
</comment>
<dbReference type="Pfam" id="PF00076">
    <property type="entry name" value="RRM_1"/>
    <property type="match status" value="2"/>
</dbReference>
<feature type="compositionally biased region" description="Basic and acidic residues" evidence="5">
    <location>
        <begin position="1"/>
        <end position="23"/>
    </location>
</feature>
<dbReference type="Pfam" id="PF07744">
    <property type="entry name" value="SPOC"/>
    <property type="match status" value="1"/>
</dbReference>
<organism evidence="7 8">
    <name type="scientific">Protea cynaroides</name>
    <dbReference type="NCBI Taxonomy" id="273540"/>
    <lineage>
        <taxon>Eukaryota</taxon>
        <taxon>Viridiplantae</taxon>
        <taxon>Streptophyta</taxon>
        <taxon>Embryophyta</taxon>
        <taxon>Tracheophyta</taxon>
        <taxon>Spermatophyta</taxon>
        <taxon>Magnoliopsida</taxon>
        <taxon>Proteales</taxon>
        <taxon>Proteaceae</taxon>
        <taxon>Protea</taxon>
    </lineage>
</organism>
<dbReference type="InterPro" id="IPR000504">
    <property type="entry name" value="RRM_dom"/>
</dbReference>
<dbReference type="SUPFAM" id="SSF54928">
    <property type="entry name" value="RNA-binding domain, RBD"/>
    <property type="match status" value="2"/>
</dbReference>
<feature type="region of interest" description="Disordered" evidence="5">
    <location>
        <begin position="844"/>
        <end position="935"/>
    </location>
</feature>
<accession>A0A9Q0L4D4</accession>
<dbReference type="GO" id="GO:0005634">
    <property type="term" value="C:nucleus"/>
    <property type="evidence" value="ECO:0007669"/>
    <property type="project" value="UniProtKB-SubCell"/>
</dbReference>
<dbReference type="CDD" id="cd21546">
    <property type="entry name" value="SPOC_FPA-like"/>
    <property type="match status" value="1"/>
</dbReference>
<dbReference type="CDD" id="cd00590">
    <property type="entry name" value="RRM_SF"/>
    <property type="match status" value="1"/>
</dbReference>
<feature type="region of interest" description="Disordered" evidence="5">
    <location>
        <begin position="797"/>
        <end position="816"/>
    </location>
</feature>
<dbReference type="PROSITE" id="PS50102">
    <property type="entry name" value="RRM"/>
    <property type="match status" value="2"/>
</dbReference>
<gene>
    <name evidence="7" type="ORF">NE237_033175</name>
</gene>
<dbReference type="GO" id="GO:0003723">
    <property type="term" value="F:RNA binding"/>
    <property type="evidence" value="ECO:0007669"/>
    <property type="project" value="UniProtKB-UniRule"/>
</dbReference>
<dbReference type="InterPro" id="IPR012677">
    <property type="entry name" value="Nucleotide-bd_a/b_plait_sf"/>
</dbReference>
<feature type="compositionally biased region" description="Basic and acidic residues" evidence="5">
    <location>
        <begin position="149"/>
        <end position="160"/>
    </location>
</feature>
<feature type="compositionally biased region" description="Basic and acidic residues" evidence="5">
    <location>
        <begin position="109"/>
        <end position="128"/>
    </location>
</feature>
<reference evidence="7" key="1">
    <citation type="journal article" date="2023" name="Plant J.">
        <title>The genome of the king protea, Protea cynaroides.</title>
        <authorList>
            <person name="Chang J."/>
            <person name="Duong T.A."/>
            <person name="Schoeman C."/>
            <person name="Ma X."/>
            <person name="Roodt D."/>
            <person name="Barker N."/>
            <person name="Li Z."/>
            <person name="Van de Peer Y."/>
            <person name="Mizrachi E."/>
        </authorList>
    </citation>
    <scope>NUCLEOTIDE SEQUENCE</scope>
    <source>
        <tissue evidence="7">Young leaves</tissue>
    </source>
</reference>
<keyword evidence="2 4" id="KW-0694">RNA-binding</keyword>
<feature type="domain" description="RRM" evidence="6">
    <location>
        <begin position="164"/>
        <end position="237"/>
    </location>
</feature>
<evidence type="ECO:0000256" key="1">
    <source>
        <dbReference type="ARBA" id="ARBA00004123"/>
    </source>
</evidence>
<dbReference type="EMBL" id="JAMYWD010000001">
    <property type="protein sequence ID" value="KAJ4982338.1"/>
    <property type="molecule type" value="Genomic_DNA"/>
</dbReference>
<sequence>MIGRGGRDRVSRDYSPRFEEKGYRGRNTNPPSRCLWVGNLSQHLTKKALAEQFLRFGELENVVFQPGRSYAFITFRNEEDAVVAMRGLQGFVVSGMPLKIEFAKAERPLTSAHDEDHQQHRDERRSADRGMPVFRRDSRTHHTSSEQSWPDKSRMGDKNGEPSEVLWIGFPASLNVDEIILRRAFMPFGEIEKTTVFPGRSYAFVRFRSIVAACRAKEALQGKLFNNPRVNICFAKSDTGPSEHGRNFFTSLSPHFKSNNHPGQQPTDGFQLDRNFGSSNGETHMGSPRFLTNLESGDSGVTGLGRNSSFWTGGGSPFEQMRFQALGSQQGLSEDIYERNRSSPANDRGARGARHCDFSPDRFPLKSPLYENPWKLTDDDFLFREAKKLKTSEKELPEYPFSDLEQDKPHGGLPKTFPYLPEREVCDKNFESGPLSYKRIPDRAMNLIRAHGEGNDHSRSSYDSFDAGSGSLLNAVKWQSSTPELRHSPQNEEWKWEGTIAKGGTPVCRARCFPVGKIFDIMLPEFLNCTARTDLDMLAKHFYQAASVWVVFFVPESDADIALYNEFMHYLGEKQRAAVAKLGEKTTLFLVPPSDFSEKTLKVPGKMSLSGVILRFRFPNSNFGSLHHPLEAMDSKLPFLPEDISYPKSATPDVRSSARGQSQSYGNSSSEAIPSGTSVSASRKAAVENFPYLRSVYGPASSASLQASNHSVGLLPESQNESRYDQPLQRQNHAFPSNWSHDMRTPIPGTENIPSQISNFASVRPDDSITQEYHSMKPRVMQEASLGHYSPGISGIPVSGGSKFTQQETNSKASTSLSIPSLHAEQLAQLAFLFGQKQESGNVPSFSLGEDSKQSALMNQVDPVRSSQSSTLQNLASSNPTSSQIGQGQLLQPTSNAPTVRLTSTEQQIGGTECHGNQSLHSSGAGEEREADPQKRLQATLQLAAALLQQIQQEAKNVEQR</sequence>
<keyword evidence="8" id="KW-1185">Reference proteome</keyword>
<feature type="compositionally biased region" description="Basic and acidic residues" evidence="5">
    <location>
        <begin position="926"/>
        <end position="935"/>
    </location>
</feature>
<feature type="region of interest" description="Disordered" evidence="5">
    <location>
        <begin position="109"/>
        <end position="160"/>
    </location>
</feature>
<dbReference type="InterPro" id="IPR012921">
    <property type="entry name" value="SPOC_C"/>
</dbReference>
<name>A0A9Q0L4D4_9MAGN</name>